<dbReference type="OrthoDB" id="9805159at2"/>
<dbReference type="InterPro" id="IPR013780">
    <property type="entry name" value="Glyco_hydro_b"/>
</dbReference>
<dbReference type="Proteomes" id="UP000239772">
    <property type="component" value="Unassembled WGS sequence"/>
</dbReference>
<reference evidence="6" key="1">
    <citation type="submission" date="2018-03" db="EMBL/GenBank/DDBJ databases">
        <authorList>
            <person name="Sun L."/>
            <person name="Liu H."/>
            <person name="Chen W."/>
            <person name="Huang K."/>
            <person name="Liu W."/>
            <person name="Gao X."/>
        </authorList>
    </citation>
    <scope>NUCLEOTIDE SEQUENCE [LARGE SCALE GENOMIC DNA]</scope>
    <source>
        <strain evidence="6">SH9</strain>
    </source>
</reference>
<keyword evidence="3" id="KW-0326">Glycosidase</keyword>
<dbReference type="Pfam" id="PF00128">
    <property type="entry name" value="Alpha-amylase"/>
    <property type="match status" value="1"/>
</dbReference>
<gene>
    <name evidence="5" type="ORF">SLNSH_07995</name>
</gene>
<dbReference type="EMBL" id="PVZS01000007">
    <property type="protein sequence ID" value="PSC05521.1"/>
    <property type="molecule type" value="Genomic_DNA"/>
</dbReference>
<comment type="similarity">
    <text evidence="1">Belongs to the glycosyl hydrolase 13 family.</text>
</comment>
<dbReference type="InterPro" id="IPR006047">
    <property type="entry name" value="GH13_cat_dom"/>
</dbReference>
<dbReference type="GO" id="GO:0009313">
    <property type="term" value="P:oligosaccharide catabolic process"/>
    <property type="evidence" value="ECO:0007669"/>
    <property type="project" value="TreeGrafter"/>
</dbReference>
<dbReference type="SUPFAM" id="SSF51445">
    <property type="entry name" value="(Trans)glycosidases"/>
    <property type="match status" value="1"/>
</dbReference>
<protein>
    <submittedName>
        <fullName evidence="5">Alpha-glucosidase</fullName>
    </submittedName>
</protein>
<evidence type="ECO:0000256" key="2">
    <source>
        <dbReference type="ARBA" id="ARBA00022801"/>
    </source>
</evidence>
<name>A0A2T1HV56_9HYPH</name>
<evidence type="ECO:0000313" key="5">
    <source>
        <dbReference type="EMBL" id="PSC05521.1"/>
    </source>
</evidence>
<keyword evidence="6" id="KW-1185">Reference proteome</keyword>
<dbReference type="Gene3D" id="3.20.20.80">
    <property type="entry name" value="Glycosidases"/>
    <property type="match status" value="1"/>
</dbReference>
<evidence type="ECO:0000259" key="4">
    <source>
        <dbReference type="SMART" id="SM00642"/>
    </source>
</evidence>
<dbReference type="PANTHER" id="PTHR10357:SF179">
    <property type="entry name" value="NEUTRAL AND BASIC AMINO ACID TRANSPORT PROTEIN RBAT"/>
    <property type="match status" value="1"/>
</dbReference>
<dbReference type="Gene3D" id="2.60.40.1180">
    <property type="entry name" value="Golgi alpha-mannosidase II"/>
    <property type="match status" value="1"/>
</dbReference>
<evidence type="ECO:0000313" key="6">
    <source>
        <dbReference type="Proteomes" id="UP000239772"/>
    </source>
</evidence>
<dbReference type="InterPro" id="IPR017853">
    <property type="entry name" value="GH"/>
</dbReference>
<dbReference type="InterPro" id="IPR045857">
    <property type="entry name" value="O16G_dom_2"/>
</dbReference>
<dbReference type="AlphaFoldDB" id="A0A2T1HV56"/>
<dbReference type="GO" id="GO:0004556">
    <property type="term" value="F:alpha-amylase activity"/>
    <property type="evidence" value="ECO:0007669"/>
    <property type="project" value="TreeGrafter"/>
</dbReference>
<evidence type="ECO:0000256" key="1">
    <source>
        <dbReference type="ARBA" id="ARBA00008061"/>
    </source>
</evidence>
<proteinExistence type="inferred from homology"/>
<organism evidence="5 6">
    <name type="scientific">Alsobacter soli</name>
    <dbReference type="NCBI Taxonomy" id="2109933"/>
    <lineage>
        <taxon>Bacteria</taxon>
        <taxon>Pseudomonadati</taxon>
        <taxon>Pseudomonadota</taxon>
        <taxon>Alphaproteobacteria</taxon>
        <taxon>Hyphomicrobiales</taxon>
        <taxon>Alsobacteraceae</taxon>
        <taxon>Alsobacter</taxon>
    </lineage>
</organism>
<feature type="domain" description="Glycosyl hydrolase family 13 catalytic" evidence="4">
    <location>
        <begin position="14"/>
        <end position="399"/>
    </location>
</feature>
<dbReference type="PANTHER" id="PTHR10357">
    <property type="entry name" value="ALPHA-AMYLASE FAMILY MEMBER"/>
    <property type="match status" value="1"/>
</dbReference>
<dbReference type="FunFam" id="3.90.400.10:FF:000002">
    <property type="entry name" value="Sucrose isomerase"/>
    <property type="match status" value="1"/>
</dbReference>
<dbReference type="SMART" id="SM00642">
    <property type="entry name" value="Aamy"/>
    <property type="match status" value="1"/>
</dbReference>
<dbReference type="CDD" id="cd11330">
    <property type="entry name" value="AmyAc_OligoGlu"/>
    <property type="match status" value="1"/>
</dbReference>
<dbReference type="Gene3D" id="3.90.400.10">
    <property type="entry name" value="Oligo-1,6-glucosidase, Domain 2"/>
    <property type="match status" value="1"/>
</dbReference>
<sequence>MNGKDWWRGASIYQIYPRSFLDTNGDGVGDLKGATQMLDHVAWLGVDAVWLSPFYVSPMRDFGYDVSDHTAVDPLFGTGEDAERFIARAHELGLKVMLDFVAGHTSDQHPWFVSSRSQRDGPHADWYHWADPQPDGTPPNNWLSVFSGPAWAWEPRRRQYYLHHFLAQQPSLDTSNPAVQDALLGIARFWLDRGVDGLRLDAIDFLAHDPLLRSNPASGIDPDQAPAKLFAMQKHDNDMLHPGRMNFLQRLREVADAYGAVLLGEVSSQPGAFERIAEYTGPVGPLQTAYTLAPMRGAFDRAAAEGFAREAARADSSPCWAFSNHDTTRVASRWCLTEGRVDRRKLELVAALQMALRGQVCVYQGEELGLTDAELDLEHLRDPFGIAYWPEFKGRDGSRTPMPWRPGDAGLGFTAGKPWLPLGDGHAALTVEAQKEDWRSFLNRFQDLLQWRRNTPEIRLGDLRPLALPEPLVGFERSYEGRRTLCVFNLSDARASLDLQDGRGPIALDAWDYRLLSGSAAIAKPRGRQAVA</sequence>
<accession>A0A2T1HV56</accession>
<comment type="caution">
    <text evidence="5">The sequence shown here is derived from an EMBL/GenBank/DDBJ whole genome shotgun (WGS) entry which is preliminary data.</text>
</comment>
<keyword evidence="2" id="KW-0378">Hydrolase</keyword>
<dbReference type="RefSeq" id="WP_106336158.1">
    <property type="nucleotide sequence ID" value="NZ_PVZS01000007.1"/>
</dbReference>
<evidence type="ECO:0000256" key="3">
    <source>
        <dbReference type="ARBA" id="ARBA00023295"/>
    </source>
</evidence>